<dbReference type="EMBL" id="MTSL01000076">
    <property type="protein sequence ID" value="PJF19130.1"/>
    <property type="molecule type" value="Genomic_DNA"/>
</dbReference>
<dbReference type="EC" id="2.1.1.319" evidence="3"/>
<dbReference type="SUPFAM" id="SSF53448">
    <property type="entry name" value="Nucleotide-diphospho-sugar transferases"/>
    <property type="match status" value="1"/>
</dbReference>
<dbReference type="SUPFAM" id="SSF53335">
    <property type="entry name" value="S-adenosyl-L-methionine-dependent methyltransferases"/>
    <property type="match status" value="1"/>
</dbReference>
<dbReference type="InterPro" id="IPR029044">
    <property type="entry name" value="Nucleotide-diphossugar_trans"/>
</dbReference>
<accession>A0A2H9TN88</accession>
<dbReference type="InterPro" id="IPR029063">
    <property type="entry name" value="SAM-dependent_MTases_sf"/>
</dbReference>
<evidence type="ECO:0000259" key="16">
    <source>
        <dbReference type="Pfam" id="PF22528"/>
    </source>
</evidence>
<keyword evidence="7 13" id="KW-0949">S-adenosyl-L-methionine</keyword>
<evidence type="ECO:0000259" key="15">
    <source>
        <dbReference type="Pfam" id="PF13649"/>
    </source>
</evidence>
<dbReference type="Gene3D" id="3.40.50.150">
    <property type="entry name" value="Vaccinia Virus protein VP39"/>
    <property type="match status" value="1"/>
</dbReference>
<dbReference type="Pfam" id="PF22528">
    <property type="entry name" value="PRMT_C"/>
    <property type="match status" value="1"/>
</dbReference>
<keyword evidence="8" id="KW-0156">Chromatin regulator</keyword>
<name>A0A2H9TN88_9FUNG</name>
<dbReference type="PANTHER" id="PTHR11006">
    <property type="entry name" value="PROTEIN ARGININE N-METHYLTRANSFERASE"/>
    <property type="match status" value="1"/>
</dbReference>
<evidence type="ECO:0000313" key="18">
    <source>
        <dbReference type="Proteomes" id="UP000240830"/>
    </source>
</evidence>
<evidence type="ECO:0000256" key="6">
    <source>
        <dbReference type="ARBA" id="ARBA00022679"/>
    </source>
</evidence>
<keyword evidence="9" id="KW-0805">Transcription regulation</keyword>
<dbReference type="GO" id="GO:0005737">
    <property type="term" value="C:cytoplasm"/>
    <property type="evidence" value="ECO:0007669"/>
    <property type="project" value="UniProtKB-SubCell"/>
</dbReference>
<evidence type="ECO:0000256" key="7">
    <source>
        <dbReference type="ARBA" id="ARBA00022691"/>
    </source>
</evidence>
<dbReference type="FunFam" id="3.40.50.150:FF:000052">
    <property type="entry name" value="Probable histone-arginine methyltransferase CARM1"/>
    <property type="match status" value="1"/>
</dbReference>
<gene>
    <name evidence="17" type="ORF">PSACC_01040</name>
</gene>
<evidence type="ECO:0000256" key="5">
    <source>
        <dbReference type="ARBA" id="ARBA00022603"/>
    </source>
</evidence>
<dbReference type="OrthoDB" id="7848332at2759"/>
<evidence type="ECO:0000256" key="10">
    <source>
        <dbReference type="ARBA" id="ARBA00023163"/>
    </source>
</evidence>
<keyword evidence="18" id="KW-1185">Reference proteome</keyword>
<dbReference type="Gene3D" id="3.90.550.10">
    <property type="entry name" value="Spore Coat Polysaccharide Biosynthesis Protein SpsA, Chain A"/>
    <property type="match status" value="1"/>
</dbReference>
<evidence type="ECO:0000256" key="13">
    <source>
        <dbReference type="PROSITE-ProRule" id="PRU01015"/>
    </source>
</evidence>
<evidence type="ECO:0000256" key="3">
    <source>
        <dbReference type="ARBA" id="ARBA00011925"/>
    </source>
</evidence>
<evidence type="ECO:0000256" key="12">
    <source>
        <dbReference type="ARBA" id="ARBA00049086"/>
    </source>
</evidence>
<protein>
    <recommendedName>
        <fullName evidence="3">type I protein arginine methyltransferase</fullName>
        <ecNumber evidence="3">2.1.1.319</ecNumber>
    </recommendedName>
</protein>
<feature type="domain" description="Methyltransferase" evidence="15">
    <location>
        <begin position="72"/>
        <end position="168"/>
    </location>
</feature>
<dbReference type="Gene3D" id="2.70.160.11">
    <property type="entry name" value="Hnrnp arginine n-methyltransferase1"/>
    <property type="match status" value="1"/>
</dbReference>
<dbReference type="Pfam" id="PF13649">
    <property type="entry name" value="Methyltransf_25"/>
    <property type="match status" value="1"/>
</dbReference>
<keyword evidence="4" id="KW-0963">Cytoplasm</keyword>
<sequence>MHVTEEDSLNVASDSTALSEQSKSHYSERDKTYFFYYALLSHQQNMLMDSVRTTAYHTAITQNVADFAGKVVLDVGAGTGILSFFAAQAGARRVYAVEASNMAAHAETLVKANGMQTIIKVVKGKIEEIELPEKVDVIISEPMGVLLVHERMMETFIIARDRFLKPAGAVVKPNQMFPSTGSIYIAPFSDVGLLADAIGKIDFWENKEFYGVDLSSLYDAAAVGQVSQAVIGTVDPKSLLAPPALQEFDFTKVTVEGMREFTIPLSFTATATGLMHGIAGWFDVIFMGSELTKQLTTSPSNDTTHWYQMRFILNRPFAVNRGQKVTGTLHFQANDQRSHNLHLKLQLVGTEVETEAWYALHDQTYWNLSGTSTASPESQAKFFLFGQYIGGQGMLLWNVTLISWLSVLAVEIVLLAYERPEETLRCLRSLETAFYPSGTVIPLSVRVDRHLSGTVNQGLIETIRSFNWTHGTMSIFIHPEHIGLQRQWLSVVATDYTLIIEDDIVVSPFYYYALSHALKYSQQNLLGISLQRPQWQIGVNEHGRFRRLDLLCAPPLYAFQAPSTWGLLVFPKPWNTLCSTQAMRWMDGAITTKWAIERESGLISPLIEEFLVEREMSILWFWPGNRTVLATSRNAMRGHYDDLLLDDERFLKRLDRFERPLKAFSHLRVAMLPSHSRVTPMFPNHSRVTPMLPDHSKATLMFPDHSKTFPMFSGCFDRIEFEGDYPSVWRGKDPLRFAAVIRHLRNVCRIAKVNVVGGEDGSGALDPVNYNFDCNVYSIHSMGIEPPLPSIRCNYTIGLYPHNTSPI</sequence>
<dbReference type="GO" id="GO:0035242">
    <property type="term" value="F:protein-arginine omega-N asymmetric methyltransferase activity"/>
    <property type="evidence" value="ECO:0007669"/>
    <property type="project" value="UniProtKB-EC"/>
</dbReference>
<keyword evidence="11" id="KW-0539">Nucleus</keyword>
<dbReference type="GO" id="GO:0070611">
    <property type="term" value="F:histone H3R2 methyltransferase activity"/>
    <property type="evidence" value="ECO:0007669"/>
    <property type="project" value="TreeGrafter"/>
</dbReference>
<dbReference type="InterPro" id="IPR041698">
    <property type="entry name" value="Methyltransf_25"/>
</dbReference>
<evidence type="ECO:0000256" key="4">
    <source>
        <dbReference type="ARBA" id="ARBA00022490"/>
    </source>
</evidence>
<proteinExistence type="predicted"/>
<evidence type="ECO:0000256" key="11">
    <source>
        <dbReference type="ARBA" id="ARBA00023242"/>
    </source>
</evidence>
<dbReference type="GO" id="GO:0005634">
    <property type="term" value="C:nucleus"/>
    <property type="evidence" value="ECO:0007669"/>
    <property type="project" value="UniProtKB-SubCell"/>
</dbReference>
<comment type="subcellular location">
    <subcellularLocation>
        <location evidence="2">Cytoplasm</location>
    </subcellularLocation>
    <subcellularLocation>
        <location evidence="1">Nucleus</location>
    </subcellularLocation>
</comment>
<keyword evidence="6 13" id="KW-0808">Transferase</keyword>
<dbReference type="GO" id="GO:0032259">
    <property type="term" value="P:methylation"/>
    <property type="evidence" value="ECO:0007669"/>
    <property type="project" value="UniProtKB-KW"/>
</dbReference>
<keyword evidence="10" id="KW-0804">Transcription</keyword>
<dbReference type="PANTHER" id="PTHR11006:SF10">
    <property type="entry name" value="HISTONE-ARGININE METHYLTRANSFERASE CARMER-RELATED"/>
    <property type="match status" value="1"/>
</dbReference>
<comment type="catalytic activity">
    <reaction evidence="12">
        <text>L-arginyl-[protein] + 2 S-adenosyl-L-methionine = N(omega),N(omega)-dimethyl-L-arginyl-[protein] + 2 S-adenosyl-L-homocysteine + 2 H(+)</text>
        <dbReference type="Rhea" id="RHEA:48096"/>
        <dbReference type="Rhea" id="RHEA-COMP:10532"/>
        <dbReference type="Rhea" id="RHEA-COMP:11991"/>
        <dbReference type="ChEBI" id="CHEBI:15378"/>
        <dbReference type="ChEBI" id="CHEBI:29965"/>
        <dbReference type="ChEBI" id="CHEBI:57856"/>
        <dbReference type="ChEBI" id="CHEBI:59789"/>
        <dbReference type="ChEBI" id="CHEBI:61897"/>
        <dbReference type="EC" id="2.1.1.319"/>
    </reaction>
</comment>
<reference evidence="17 18" key="1">
    <citation type="submission" date="2016-10" db="EMBL/GenBank/DDBJ databases">
        <title>The genome of Paramicrosporidium saccamoebae is the missing link in understanding Cryptomycota and Microsporidia evolution.</title>
        <authorList>
            <person name="Quandt C.A."/>
            <person name="Beaudet D."/>
            <person name="Corsaro D."/>
            <person name="Michel R."/>
            <person name="Corradi N."/>
            <person name="James T."/>
        </authorList>
    </citation>
    <scope>NUCLEOTIDE SEQUENCE [LARGE SCALE GENOMIC DNA]</scope>
    <source>
        <strain evidence="17 18">KSL3</strain>
    </source>
</reference>
<dbReference type="Proteomes" id="UP000240830">
    <property type="component" value="Unassembled WGS sequence"/>
</dbReference>
<evidence type="ECO:0000256" key="8">
    <source>
        <dbReference type="ARBA" id="ARBA00022853"/>
    </source>
</evidence>
<dbReference type="PROSITE" id="PS51678">
    <property type="entry name" value="SAM_MT_PRMT"/>
    <property type="match status" value="1"/>
</dbReference>
<dbReference type="AlphaFoldDB" id="A0A2H9TN88"/>
<feature type="domain" description="Protein arginine N-methyltransferase" evidence="16">
    <location>
        <begin position="181"/>
        <end position="346"/>
    </location>
</feature>
<evidence type="ECO:0000256" key="2">
    <source>
        <dbReference type="ARBA" id="ARBA00004496"/>
    </source>
</evidence>
<feature type="region of interest" description="Disordered" evidence="14">
    <location>
        <begin position="1"/>
        <end position="23"/>
    </location>
</feature>
<evidence type="ECO:0000256" key="1">
    <source>
        <dbReference type="ARBA" id="ARBA00004123"/>
    </source>
</evidence>
<feature type="compositionally biased region" description="Polar residues" evidence="14">
    <location>
        <begin position="10"/>
        <end position="21"/>
    </location>
</feature>
<comment type="caution">
    <text evidence="17">The sequence shown here is derived from an EMBL/GenBank/DDBJ whole genome shotgun (WGS) entry which is preliminary data.</text>
</comment>
<dbReference type="GO" id="GO:0035241">
    <property type="term" value="F:protein-arginine omega-N monomethyltransferase activity"/>
    <property type="evidence" value="ECO:0007669"/>
    <property type="project" value="UniProtKB-ARBA"/>
</dbReference>
<evidence type="ECO:0000256" key="9">
    <source>
        <dbReference type="ARBA" id="ARBA00023015"/>
    </source>
</evidence>
<dbReference type="InterPro" id="IPR055135">
    <property type="entry name" value="PRMT_dom"/>
</dbReference>
<evidence type="ECO:0000313" key="17">
    <source>
        <dbReference type="EMBL" id="PJF19130.1"/>
    </source>
</evidence>
<dbReference type="InterPro" id="IPR025799">
    <property type="entry name" value="Arg_MeTrfase"/>
</dbReference>
<keyword evidence="5 13" id="KW-0489">Methyltransferase</keyword>
<dbReference type="CDD" id="cd02440">
    <property type="entry name" value="AdoMet_MTases"/>
    <property type="match status" value="1"/>
</dbReference>
<organism evidence="17 18">
    <name type="scientific">Paramicrosporidium saccamoebae</name>
    <dbReference type="NCBI Taxonomy" id="1246581"/>
    <lineage>
        <taxon>Eukaryota</taxon>
        <taxon>Fungi</taxon>
        <taxon>Fungi incertae sedis</taxon>
        <taxon>Cryptomycota</taxon>
        <taxon>Cryptomycota incertae sedis</taxon>
        <taxon>Paramicrosporidium</taxon>
    </lineage>
</organism>
<dbReference type="STRING" id="1246581.A0A2H9TN88"/>
<evidence type="ECO:0000256" key="14">
    <source>
        <dbReference type="SAM" id="MobiDB-lite"/>
    </source>
</evidence>